<protein>
    <recommendedName>
        <fullName evidence="2">Fungal lipase-type domain-containing protein</fullName>
    </recommendedName>
</protein>
<dbReference type="OrthoDB" id="438440at2759"/>
<dbReference type="Proteomes" id="UP000214365">
    <property type="component" value="Unassembled WGS sequence"/>
</dbReference>
<dbReference type="GeneID" id="31003721"/>
<organism evidence="3 4">
    <name type="scientific">Talaromyces atroroseus</name>
    <dbReference type="NCBI Taxonomy" id="1441469"/>
    <lineage>
        <taxon>Eukaryota</taxon>
        <taxon>Fungi</taxon>
        <taxon>Dikarya</taxon>
        <taxon>Ascomycota</taxon>
        <taxon>Pezizomycotina</taxon>
        <taxon>Eurotiomycetes</taxon>
        <taxon>Eurotiomycetidae</taxon>
        <taxon>Eurotiales</taxon>
        <taxon>Trichocomaceae</taxon>
        <taxon>Talaromyces</taxon>
        <taxon>Talaromyces sect. Trachyspermi</taxon>
    </lineage>
</organism>
<proteinExistence type="predicted"/>
<feature type="compositionally biased region" description="Pro residues" evidence="1">
    <location>
        <begin position="9"/>
        <end position="21"/>
    </location>
</feature>
<dbReference type="STRING" id="1441469.A0A1Q5Q974"/>
<accession>A0A1Q5Q974</accession>
<dbReference type="Pfam" id="PF01764">
    <property type="entry name" value="Lipase_3"/>
    <property type="match status" value="1"/>
</dbReference>
<dbReference type="EMBL" id="LFMY01000005">
    <property type="protein sequence ID" value="OKL60686.1"/>
    <property type="molecule type" value="Genomic_DNA"/>
</dbReference>
<name>A0A1Q5Q974_TALAT</name>
<dbReference type="InterPro" id="IPR029058">
    <property type="entry name" value="AB_hydrolase_fold"/>
</dbReference>
<evidence type="ECO:0000259" key="2">
    <source>
        <dbReference type="Pfam" id="PF01764"/>
    </source>
</evidence>
<dbReference type="GO" id="GO:0006629">
    <property type="term" value="P:lipid metabolic process"/>
    <property type="evidence" value="ECO:0007669"/>
    <property type="project" value="InterPro"/>
</dbReference>
<dbReference type="InterPro" id="IPR002921">
    <property type="entry name" value="Fungal_lipase-type"/>
</dbReference>
<dbReference type="CDD" id="cd00519">
    <property type="entry name" value="Lipase_3"/>
    <property type="match status" value="1"/>
</dbReference>
<gene>
    <name evidence="3" type="ORF">UA08_03966</name>
</gene>
<keyword evidence="4" id="KW-1185">Reference proteome</keyword>
<reference evidence="3 4" key="1">
    <citation type="submission" date="2015-06" db="EMBL/GenBank/DDBJ databases">
        <title>Talaromyces atroroseus IBT 11181 draft genome.</title>
        <authorList>
            <person name="Rasmussen K.B."/>
            <person name="Rasmussen S."/>
            <person name="Petersen B."/>
            <person name="Sicheritz-Ponten T."/>
            <person name="Mortensen U.H."/>
            <person name="Thrane U."/>
        </authorList>
    </citation>
    <scope>NUCLEOTIDE SEQUENCE [LARGE SCALE GENOMIC DNA]</scope>
    <source>
        <strain evidence="3 4">IBT 11181</strain>
    </source>
</reference>
<dbReference type="SUPFAM" id="SSF53474">
    <property type="entry name" value="alpha/beta-Hydrolases"/>
    <property type="match status" value="1"/>
</dbReference>
<evidence type="ECO:0000313" key="3">
    <source>
        <dbReference type="EMBL" id="OKL60686.1"/>
    </source>
</evidence>
<dbReference type="PANTHER" id="PTHR46023">
    <property type="entry name" value="LIPASE CLASS 3 PROTEIN-LIKE"/>
    <property type="match status" value="1"/>
</dbReference>
<comment type="caution">
    <text evidence="3">The sequence shown here is derived from an EMBL/GenBank/DDBJ whole genome shotgun (WGS) entry which is preliminary data.</text>
</comment>
<evidence type="ECO:0000313" key="4">
    <source>
        <dbReference type="Proteomes" id="UP000214365"/>
    </source>
</evidence>
<feature type="region of interest" description="Disordered" evidence="1">
    <location>
        <begin position="1"/>
        <end position="27"/>
    </location>
</feature>
<dbReference type="RefSeq" id="XP_020120807.1">
    <property type="nucleotide sequence ID" value="XM_020266517.1"/>
</dbReference>
<dbReference type="Gene3D" id="3.40.50.1820">
    <property type="entry name" value="alpha/beta hydrolase"/>
    <property type="match status" value="1"/>
</dbReference>
<dbReference type="PANTHER" id="PTHR46023:SF6">
    <property type="entry name" value="LIPASE CLASS 3 FAMILY PROTEIN"/>
    <property type="match status" value="1"/>
</dbReference>
<feature type="domain" description="Fungal lipase-type" evidence="2">
    <location>
        <begin position="345"/>
        <end position="440"/>
    </location>
</feature>
<sequence>MEHMDIPKTLPPPYQSLPPTPALSTASVHAPDQALDYQDISFPSVNPSHHQTAPGAGHYAPHTCTYAYGNSYHAYPRHHAFPLNLLHRPGIRRCGRPITYYQPAWPVYYAHTGREPALAAAPFVTPPPLQQQQHRKQSYLQLGSLSATLNDAGNLAVEAYDALVYSSSTSRQYRGVMDAVALRLDDVLTSIDDGTYRARPTDIAMSESHAIFANSDATASVGSLASPQASLPEGSHKHLKGKTHRCRTSSSSASTTKVNVAAERVPDPFSKAYQYANAYTSSALPPLKLYTATWPLICLASTYSRRAYEKPSSKERQNYISGDWRRGTKAVVIKSVPLDEKNTIVLAIRGTQNFQDWTVNIRTEPTAPTDFLDDEGNLCHAGFLSVARKMIKPAAEHLQDLLRENPRRTSCSLVITGHSAGGAVAALLYCHMVSRTVATSYEIPEAFSSGSLMRVIQ</sequence>
<dbReference type="AlphaFoldDB" id="A0A1Q5Q974"/>
<evidence type="ECO:0000256" key="1">
    <source>
        <dbReference type="SAM" id="MobiDB-lite"/>
    </source>
</evidence>